<sequence length="201" mass="23255">MSLLDFQPELDMAFFSLPSEEVNDGTSPETSKDMEHPVDEQMSRMMTLESNSPRYWKFEEAIYTSVCPFELFGDNQYSKANHNCQMWSICKDGDDCIPLDCTKKHVSPVCPDALLNGVFDLKSQSRHFFNRFMHPKTPKLQHDQEVLMIQKLRHIYINRMKHLQLPRGACMTLILLPPEDSRSQIMQQVRSAKPSSTYSCA</sequence>
<accession>A0A1D9QGY0</accession>
<evidence type="ECO:0000313" key="2">
    <source>
        <dbReference type="EMBL" id="APA13883.1"/>
    </source>
</evidence>
<dbReference type="VEuPathDB" id="FungiDB:sscle_11g086530"/>
<dbReference type="AlphaFoldDB" id="A0A1D9QGY0"/>
<dbReference type="EMBL" id="CP017824">
    <property type="protein sequence ID" value="APA13883.1"/>
    <property type="molecule type" value="Genomic_DNA"/>
</dbReference>
<organism evidence="2 3">
    <name type="scientific">Sclerotinia sclerotiorum (strain ATCC 18683 / 1980 / Ss-1)</name>
    <name type="common">White mold</name>
    <name type="synonym">Whetzelinia sclerotiorum</name>
    <dbReference type="NCBI Taxonomy" id="665079"/>
    <lineage>
        <taxon>Eukaryota</taxon>
        <taxon>Fungi</taxon>
        <taxon>Dikarya</taxon>
        <taxon>Ascomycota</taxon>
        <taxon>Pezizomycotina</taxon>
        <taxon>Leotiomycetes</taxon>
        <taxon>Helotiales</taxon>
        <taxon>Sclerotiniaceae</taxon>
        <taxon>Sclerotinia</taxon>
    </lineage>
</organism>
<evidence type="ECO:0000256" key="1">
    <source>
        <dbReference type="SAM" id="MobiDB-lite"/>
    </source>
</evidence>
<reference evidence="3" key="1">
    <citation type="journal article" date="2017" name="Genome Biol. Evol.">
        <title>The complete genome sequence of the phytopathogenic fungus Sclerotinia sclerotiorum reveals insights into the genome architecture of broad host range pathogens.</title>
        <authorList>
            <person name="Derbyshire M."/>
            <person name="Denton-Giles M."/>
            <person name="Hegedus D."/>
            <person name="Seifbarghy S."/>
            <person name="Rollins J."/>
            <person name="van Kan J."/>
            <person name="Seidl M.F."/>
            <person name="Faino L."/>
            <person name="Mbengue M."/>
            <person name="Navaud O."/>
            <person name="Raffaele S."/>
            <person name="Hammond-Kosack K."/>
            <person name="Heard S."/>
            <person name="Oliver R."/>
        </authorList>
    </citation>
    <scope>NUCLEOTIDE SEQUENCE [LARGE SCALE GENOMIC DNA]</scope>
    <source>
        <strain evidence="3">ATCC 18683 / 1980 / Ss-1</strain>
    </source>
</reference>
<proteinExistence type="predicted"/>
<feature type="region of interest" description="Disordered" evidence="1">
    <location>
        <begin position="17"/>
        <end position="37"/>
    </location>
</feature>
<evidence type="ECO:0000313" key="3">
    <source>
        <dbReference type="Proteomes" id="UP000177798"/>
    </source>
</evidence>
<name>A0A1D9QGY0_SCLS1</name>
<gene>
    <name evidence="2" type="ORF">sscle_11g086530</name>
</gene>
<dbReference type="Proteomes" id="UP000177798">
    <property type="component" value="Chromosome 11"/>
</dbReference>
<protein>
    <submittedName>
        <fullName evidence="2">Uncharacterized protein</fullName>
    </submittedName>
</protein>
<dbReference type="OrthoDB" id="10462019at2759"/>